<keyword evidence="8 11" id="KW-1133">Transmembrane helix</keyword>
<dbReference type="Pfam" id="PF00512">
    <property type="entry name" value="HisKA"/>
    <property type="match status" value="1"/>
</dbReference>
<dbReference type="SMART" id="SM00388">
    <property type="entry name" value="HisKA"/>
    <property type="match status" value="1"/>
</dbReference>
<dbReference type="GO" id="GO:0005886">
    <property type="term" value="C:plasma membrane"/>
    <property type="evidence" value="ECO:0007669"/>
    <property type="project" value="TreeGrafter"/>
</dbReference>
<keyword evidence="7 13" id="KW-0418">Kinase</keyword>
<keyword evidence="4" id="KW-0597">Phosphoprotein</keyword>
<dbReference type="EMBL" id="AAVP02000001">
    <property type="protein sequence ID" value="EDK25729.1"/>
    <property type="molecule type" value="Genomic_DNA"/>
</dbReference>
<dbReference type="Proteomes" id="UP000003577">
    <property type="component" value="Unassembled WGS sequence"/>
</dbReference>
<dbReference type="Gene3D" id="1.10.287.130">
    <property type="match status" value="1"/>
</dbReference>
<dbReference type="PaxDb" id="411460-RUMTOR_00625"/>
<dbReference type="InterPro" id="IPR036097">
    <property type="entry name" value="HisK_dim/P_sf"/>
</dbReference>
<reference evidence="13 14" key="2">
    <citation type="submission" date="2007-04" db="EMBL/GenBank/DDBJ databases">
        <title>Draft genome sequence of Ruminococcus torques (ATCC 27756).</title>
        <authorList>
            <person name="Sudarsanam P."/>
            <person name="Ley R."/>
            <person name="Guruge J."/>
            <person name="Turnbaugh P.J."/>
            <person name="Mahowald M."/>
            <person name="Liep D."/>
            <person name="Gordon J."/>
        </authorList>
    </citation>
    <scope>NUCLEOTIDE SEQUENCE [LARGE SCALE GENOMIC DNA]</scope>
    <source>
        <strain evidence="13 14">ATCC 27756</strain>
    </source>
</reference>
<evidence type="ECO:0000256" key="4">
    <source>
        <dbReference type="ARBA" id="ARBA00022553"/>
    </source>
</evidence>
<evidence type="ECO:0000256" key="5">
    <source>
        <dbReference type="ARBA" id="ARBA00022679"/>
    </source>
</evidence>
<dbReference type="PRINTS" id="PR00344">
    <property type="entry name" value="BCTRLSENSOR"/>
</dbReference>
<dbReference type="SUPFAM" id="SSF55874">
    <property type="entry name" value="ATPase domain of HSP90 chaperone/DNA topoisomerase II/histidine kinase"/>
    <property type="match status" value="1"/>
</dbReference>
<dbReference type="EC" id="2.7.13.3" evidence="3"/>
<dbReference type="PROSITE" id="PS50109">
    <property type="entry name" value="HIS_KIN"/>
    <property type="match status" value="1"/>
</dbReference>
<dbReference type="GO" id="GO:0000155">
    <property type="term" value="F:phosphorelay sensor kinase activity"/>
    <property type="evidence" value="ECO:0007669"/>
    <property type="project" value="InterPro"/>
</dbReference>
<evidence type="ECO:0000256" key="11">
    <source>
        <dbReference type="SAM" id="Phobius"/>
    </source>
</evidence>
<keyword evidence="5" id="KW-0808">Transferase</keyword>
<dbReference type="Gene3D" id="3.30.565.10">
    <property type="entry name" value="Histidine kinase-like ATPase, C-terminal domain"/>
    <property type="match status" value="1"/>
</dbReference>
<dbReference type="Pfam" id="PF02518">
    <property type="entry name" value="HATPase_c"/>
    <property type="match status" value="1"/>
</dbReference>
<comment type="subcellular location">
    <subcellularLocation>
        <location evidence="2">Membrane</location>
        <topology evidence="2">Multi-pass membrane protein</topology>
    </subcellularLocation>
</comment>
<dbReference type="SMART" id="SM00387">
    <property type="entry name" value="HATPase_c"/>
    <property type="match status" value="1"/>
</dbReference>
<keyword evidence="10 11" id="KW-0472">Membrane</keyword>
<evidence type="ECO:0000256" key="2">
    <source>
        <dbReference type="ARBA" id="ARBA00004141"/>
    </source>
</evidence>
<dbReference type="PANTHER" id="PTHR45528">
    <property type="entry name" value="SENSOR HISTIDINE KINASE CPXA"/>
    <property type="match status" value="1"/>
</dbReference>
<evidence type="ECO:0000313" key="14">
    <source>
        <dbReference type="Proteomes" id="UP000003577"/>
    </source>
</evidence>
<dbReference type="HOGENOM" id="CLU_000445_89_3_9"/>
<evidence type="ECO:0000259" key="12">
    <source>
        <dbReference type="PROSITE" id="PS50109"/>
    </source>
</evidence>
<comment type="catalytic activity">
    <reaction evidence="1">
        <text>ATP + protein L-histidine = ADP + protein N-phospho-L-histidine.</text>
        <dbReference type="EC" id="2.7.13.3"/>
    </reaction>
</comment>
<proteinExistence type="predicted"/>
<comment type="caution">
    <text evidence="13">The sequence shown here is derived from an EMBL/GenBank/DDBJ whole genome shotgun (WGS) entry which is preliminary data.</text>
</comment>
<dbReference type="InterPro" id="IPR004358">
    <property type="entry name" value="Sig_transdc_His_kin-like_C"/>
</dbReference>
<keyword evidence="9" id="KW-0902">Two-component regulatory system</keyword>
<organism evidence="13 14">
    <name type="scientific">[Ruminococcus] torques ATCC 27756</name>
    <dbReference type="NCBI Taxonomy" id="411460"/>
    <lineage>
        <taxon>Bacteria</taxon>
        <taxon>Bacillati</taxon>
        <taxon>Bacillota</taxon>
        <taxon>Clostridia</taxon>
        <taxon>Lachnospirales</taxon>
        <taxon>Lachnospiraceae</taxon>
        <taxon>Mediterraneibacter</taxon>
    </lineage>
</organism>
<evidence type="ECO:0000313" key="13">
    <source>
        <dbReference type="EMBL" id="EDK25729.1"/>
    </source>
</evidence>
<name>A5KK76_9FIRM</name>
<dbReference type="InterPro" id="IPR003594">
    <property type="entry name" value="HATPase_dom"/>
</dbReference>
<reference evidence="13 14" key="1">
    <citation type="submission" date="2007-03" db="EMBL/GenBank/DDBJ databases">
        <authorList>
            <person name="Fulton L."/>
            <person name="Clifton S."/>
            <person name="Fulton B."/>
            <person name="Xu J."/>
            <person name="Minx P."/>
            <person name="Pepin K.H."/>
            <person name="Johnson M."/>
            <person name="Thiruvilangam P."/>
            <person name="Bhonagiri V."/>
            <person name="Nash W.E."/>
            <person name="Mardis E.R."/>
            <person name="Wilson R.K."/>
        </authorList>
    </citation>
    <scope>NUCLEOTIDE SEQUENCE [LARGE SCALE GENOMIC DNA]</scope>
    <source>
        <strain evidence="13 14">ATCC 27756</strain>
    </source>
</reference>
<evidence type="ECO:0000256" key="1">
    <source>
        <dbReference type="ARBA" id="ARBA00000085"/>
    </source>
</evidence>
<protein>
    <recommendedName>
        <fullName evidence="3">histidine kinase</fullName>
        <ecNumber evidence="3">2.7.13.3</ecNumber>
    </recommendedName>
</protein>
<feature type="domain" description="Histidine kinase" evidence="12">
    <location>
        <begin position="95"/>
        <end position="316"/>
    </location>
</feature>
<accession>A5KK76</accession>
<dbReference type="InterPro" id="IPR050398">
    <property type="entry name" value="HssS/ArlS-like"/>
</dbReference>
<evidence type="ECO:0000256" key="3">
    <source>
        <dbReference type="ARBA" id="ARBA00012438"/>
    </source>
</evidence>
<evidence type="ECO:0000256" key="6">
    <source>
        <dbReference type="ARBA" id="ARBA00022692"/>
    </source>
</evidence>
<dbReference type="PANTHER" id="PTHR45528:SF8">
    <property type="entry name" value="HISTIDINE KINASE"/>
    <property type="match status" value="1"/>
</dbReference>
<dbReference type="CDD" id="cd00082">
    <property type="entry name" value="HisKA"/>
    <property type="match status" value="1"/>
</dbReference>
<evidence type="ECO:0000256" key="7">
    <source>
        <dbReference type="ARBA" id="ARBA00022777"/>
    </source>
</evidence>
<evidence type="ECO:0000256" key="10">
    <source>
        <dbReference type="ARBA" id="ARBA00023136"/>
    </source>
</evidence>
<keyword evidence="6 11" id="KW-0812">Transmembrane</keyword>
<evidence type="ECO:0000256" key="9">
    <source>
        <dbReference type="ARBA" id="ARBA00023012"/>
    </source>
</evidence>
<dbReference type="InterPro" id="IPR005467">
    <property type="entry name" value="His_kinase_dom"/>
</dbReference>
<sequence>MEGSHMLYIILFLISIAGGYVAFRYISLLRALKQIQKELDVIQQDLSKNQMIHLPVPNNRLKELLITINSFLDELHHERARYTKQEKEFQKQIENISHDLRTPLTSLLGYVRLYKKSQSSYISQNAELSDTLDVIERKSESLKNLITQFYDFSRLTAHDYTVNLIKIDTVKLLRESFADNCHILEETHLNVSLDLPDRPIYVLADKTALERIFFNLFQNAGRYAHTFFHITIKNEQNSIKILFANDTCSLSSEDISHLFDRFYIQESARSQGGTGLGLTIARSLAEEIGGELSVSSKKSNGNNSLLISFTLALPSC</sequence>
<dbReference type="SUPFAM" id="SSF47384">
    <property type="entry name" value="Homodimeric domain of signal transducing histidine kinase"/>
    <property type="match status" value="1"/>
</dbReference>
<dbReference type="InterPro" id="IPR036890">
    <property type="entry name" value="HATPase_C_sf"/>
</dbReference>
<evidence type="ECO:0000256" key="8">
    <source>
        <dbReference type="ARBA" id="ARBA00022989"/>
    </source>
</evidence>
<gene>
    <name evidence="13" type="ORF">RUMTOR_00625</name>
</gene>
<dbReference type="AlphaFoldDB" id="A5KK76"/>
<dbReference type="InterPro" id="IPR003661">
    <property type="entry name" value="HisK_dim/P_dom"/>
</dbReference>
<feature type="transmembrane region" description="Helical" evidence="11">
    <location>
        <begin position="6"/>
        <end position="26"/>
    </location>
</feature>